<comment type="caution">
    <text evidence="1">The sequence shown here is derived from an EMBL/GenBank/DDBJ whole genome shotgun (WGS) entry which is preliminary data.</text>
</comment>
<organism evidence="1 2">
    <name type="scientific">Tieghemostelium lacteum</name>
    <name type="common">Slime mold</name>
    <name type="synonym">Dictyostelium lacteum</name>
    <dbReference type="NCBI Taxonomy" id="361077"/>
    <lineage>
        <taxon>Eukaryota</taxon>
        <taxon>Amoebozoa</taxon>
        <taxon>Evosea</taxon>
        <taxon>Eumycetozoa</taxon>
        <taxon>Dictyostelia</taxon>
        <taxon>Dictyosteliales</taxon>
        <taxon>Raperosteliaceae</taxon>
        <taxon>Tieghemostelium</taxon>
    </lineage>
</organism>
<dbReference type="InParanoid" id="A0A152AA39"/>
<dbReference type="Proteomes" id="UP000076078">
    <property type="component" value="Unassembled WGS sequence"/>
</dbReference>
<protein>
    <submittedName>
        <fullName evidence="1">Uncharacterized protein</fullName>
    </submittedName>
</protein>
<evidence type="ECO:0000313" key="1">
    <source>
        <dbReference type="EMBL" id="KYR03093.1"/>
    </source>
</evidence>
<keyword evidence="2" id="KW-1185">Reference proteome</keyword>
<dbReference type="EMBL" id="LODT01000001">
    <property type="protein sequence ID" value="KYR03093.1"/>
    <property type="molecule type" value="Genomic_DNA"/>
</dbReference>
<reference evidence="1 2" key="1">
    <citation type="submission" date="2015-12" db="EMBL/GenBank/DDBJ databases">
        <title>Dictyostelia acquired genes for synthesis and detection of signals that induce cell-type specialization by lateral gene transfer from prokaryotes.</title>
        <authorList>
            <person name="Gloeckner G."/>
            <person name="Schaap P."/>
        </authorList>
    </citation>
    <scope>NUCLEOTIDE SEQUENCE [LARGE SCALE GENOMIC DNA]</scope>
    <source>
        <strain evidence="1 2">TK</strain>
    </source>
</reference>
<name>A0A152AA39_TIELA</name>
<dbReference type="AlphaFoldDB" id="A0A152AA39"/>
<evidence type="ECO:0000313" key="2">
    <source>
        <dbReference type="Proteomes" id="UP000076078"/>
    </source>
</evidence>
<accession>A0A152AA39</accession>
<sequence>MEEIIYKTFGSRNRIYIDTNQCCYCGQYSNKYQGCKCKDEYNEWRIFFKNMSLEEFNIYFQVFYNWCNEVDDEKIDSMVKKHYSYKSKLTGYSNFLLKVHCSISHLIYYIPLDVQKYTQWVDSDNSTQRLISYITILMVNHPKFDKVFEKMVFHDNTNFWIVNTIRKHKHVEFKWKPAKLQSAKIAETLIKYLGDPNTDIDPKTTYLNVKWCLATIFQAYSAETLKILYDRGFQLINRHIIKNSLIYLISKLDKEKDILSGKYEENKYLIQVVINLHKIDKYDHFVASLAAYFGADTVKNAFIQFIKDNLDTQESDVKSQVIYLTTHRKSLSINFDKITIEKIDKLIFGHSMPQKQIYYIDIVSHFSEIVAKYTSDPIQNTIKLFNRLPSDVVFTESMEKEFDKLIKCRSVVHTFPLVSKFFKTDMKKQIHYLRGLHVLMNNYESREYWGFNYTNFRDCITFMELVESHQLNDHNYYYPYMVEYLCRIFCHSNNYPTDDTYEFKCLLKQNASRILEHFRSVQISEYNCSYLFRNLFILEALKEGDYKEAMDYYKDCFNANKLSNHYYYKANMIAVLMDSDIDYQNYFDTSRSLSEDAKEALAYIFHSLNDLSTLNDNFGFKLLLQNYNPPLLMEMQKVKPPTFNLYKIIEISIKCSLIDKKNVRIEDIIRYYNSCIDNLYDDIENFNYLFELWQSFYGPKILMQSSLFPRLYAKLPNSLIYSLVHNDAKILLEKEKYNITYPVIVSATQQVPHLPTVILYNIIHSFYSDTNILDNDKYLLSTVSKSFFDICSRVLSNHFNRHADTTYIGIKQFHKINVSNRFSLFKSYPKVLNFSQVPLIPTKLYEKTLYTETESLVAITSFKGFVSKITNLKSIQVILYKDTKFMDSIISLVKNSPLIEIINMDSYFDKTETVKCDDYIRKIFSLDSIHNLEEINVKGWSCNNNLKGLEIPFNIHNKKATINLTLRNPPISIASYECLDSIFFDPPELTLQYKLDKLDMINNGGSVYFTLHSPSLLYQYLDSLNRFHNIHHLSIQFKGLYKYHSPSEIQDIFKYISINMNHLKSFSLSLMCTRLNSIACEFSVLQPDQWSRIDLMNFNRYNLLQTKFYKNKE</sequence>
<proteinExistence type="predicted"/>
<gene>
    <name evidence="1" type="ORF">DLAC_00585</name>
</gene>